<sequence>MSGASLPAFAGGNGSGYGAGVPVSRNMSSQNRHSNDMLLGADGTSGTKELPRPIPAPSGGERGGSLATTPTNTLSSVARAAMTSSALRAQAQVGDASGQRLVKLGYGSADDAGYASSDSKSGTPSPRSRVQVSRVSAHRHRSPRMRQSSISDNGHGSTVSFNLIVLAKSALLRIATADMPLVVSTVIEILQSNSESTSVRERRGALQLIGLVAQKYPRQVHPHLEGIASAIVQAIEPKRATVRKLLIAAAGAALQGLVRAYPWVSFHPESQCLAVGCIDGRCTTYDLRTATRTAVYDGGAGCPVAAVAISPQGDRVASFTLGNGMLSIWDPSPSALAMFARSLFWSATSEIGGGAAESQSSGSVTPSKTMNIPAEYLEQVGDLSATSAMAVAKLTWTADRTVLLQIQEASFSLSV</sequence>
<accession>A0ACC1LZL7</accession>
<proteinExistence type="predicted"/>
<gene>
    <name evidence="1" type="ORF">IWW38_003803</name>
</gene>
<evidence type="ECO:0000313" key="1">
    <source>
        <dbReference type="EMBL" id="KAJ2891039.1"/>
    </source>
</evidence>
<comment type="caution">
    <text evidence="1">The sequence shown here is derived from an EMBL/GenBank/DDBJ whole genome shotgun (WGS) entry which is preliminary data.</text>
</comment>
<evidence type="ECO:0000313" key="2">
    <source>
        <dbReference type="Proteomes" id="UP001139981"/>
    </source>
</evidence>
<protein>
    <submittedName>
        <fullName evidence="1">Uncharacterized protein</fullName>
    </submittedName>
</protein>
<dbReference type="Proteomes" id="UP001139981">
    <property type="component" value="Unassembled WGS sequence"/>
</dbReference>
<organism evidence="1 2">
    <name type="scientific">Coemansia aciculifera</name>
    <dbReference type="NCBI Taxonomy" id="417176"/>
    <lineage>
        <taxon>Eukaryota</taxon>
        <taxon>Fungi</taxon>
        <taxon>Fungi incertae sedis</taxon>
        <taxon>Zoopagomycota</taxon>
        <taxon>Kickxellomycotina</taxon>
        <taxon>Kickxellomycetes</taxon>
        <taxon>Kickxellales</taxon>
        <taxon>Kickxellaceae</taxon>
        <taxon>Coemansia</taxon>
    </lineage>
</organism>
<name>A0ACC1LZL7_9FUNG</name>
<keyword evidence="2" id="KW-1185">Reference proteome</keyword>
<reference evidence="1" key="1">
    <citation type="submission" date="2022-07" db="EMBL/GenBank/DDBJ databases">
        <title>Phylogenomic reconstructions and comparative analyses of Kickxellomycotina fungi.</title>
        <authorList>
            <person name="Reynolds N.K."/>
            <person name="Stajich J.E."/>
            <person name="Barry K."/>
            <person name="Grigoriev I.V."/>
            <person name="Crous P."/>
            <person name="Smith M.E."/>
        </authorList>
    </citation>
    <scope>NUCLEOTIDE SEQUENCE</scope>
    <source>
        <strain evidence="1">CBS 190363</strain>
    </source>
</reference>
<dbReference type="EMBL" id="JANBVB010001118">
    <property type="protein sequence ID" value="KAJ2891039.1"/>
    <property type="molecule type" value="Genomic_DNA"/>
</dbReference>